<feature type="chain" id="PRO_5020659480" description="DUF4142 domain-containing protein" evidence="1">
    <location>
        <begin position="21"/>
        <end position="173"/>
    </location>
</feature>
<feature type="signal peptide" evidence="1">
    <location>
        <begin position="1"/>
        <end position="20"/>
    </location>
</feature>
<keyword evidence="3" id="KW-1185">Reference proteome</keyword>
<evidence type="ECO:0000313" key="3">
    <source>
        <dbReference type="Proteomes" id="UP000293863"/>
    </source>
</evidence>
<dbReference type="Proteomes" id="UP000293863">
    <property type="component" value="Unassembled WGS sequence"/>
</dbReference>
<reference evidence="2 3" key="1">
    <citation type="submission" date="2019-02" db="EMBL/GenBank/DDBJ databases">
        <title>The Batch Genome Submission of Acinetobacter spp. strains.</title>
        <authorList>
            <person name="Qin J."/>
            <person name="Hu Y."/>
            <person name="Ye H."/>
            <person name="Wei L."/>
            <person name="Feng Y."/>
            <person name="Zong Z."/>
        </authorList>
    </citation>
    <scope>NUCLEOTIDE SEQUENCE [LARGE SCALE GENOMIC DNA]</scope>
    <source>
        <strain evidence="2 3">WCHAW060049</strain>
    </source>
</reference>
<keyword evidence="1" id="KW-0732">Signal</keyword>
<accession>A0A4Q7AH65</accession>
<comment type="caution">
    <text evidence="2">The sequence shown here is derived from an EMBL/GenBank/DDBJ whole genome shotgun (WGS) entry which is preliminary data.</text>
</comment>
<evidence type="ECO:0008006" key="4">
    <source>
        <dbReference type="Google" id="ProtNLM"/>
    </source>
</evidence>
<sequence>MKYIKILVLAFIFTIPLSHAQDKVITEEDVLEAKIAAFYAQFNQLFYTKYIFKAAFEEADHLSKTNEQLLNFANFQMSSIQIAYEGLDMDLSKDLLDMSEGRRSKMTLDALDSLCVANKFIEKYSRLKHQYNDLQSEDSKALSKGALKFQTQIENIIKITESPLNDIECKKLF</sequence>
<organism evidence="2 3">
    <name type="scientific">Acinetobacter wuhouensis</name>
    <dbReference type="NCBI Taxonomy" id="1879050"/>
    <lineage>
        <taxon>Bacteria</taxon>
        <taxon>Pseudomonadati</taxon>
        <taxon>Pseudomonadota</taxon>
        <taxon>Gammaproteobacteria</taxon>
        <taxon>Moraxellales</taxon>
        <taxon>Moraxellaceae</taxon>
        <taxon>Acinetobacter</taxon>
    </lineage>
</organism>
<evidence type="ECO:0000256" key="1">
    <source>
        <dbReference type="SAM" id="SignalP"/>
    </source>
</evidence>
<dbReference type="EMBL" id="SGSQ01000008">
    <property type="protein sequence ID" value="RZG47214.1"/>
    <property type="molecule type" value="Genomic_DNA"/>
</dbReference>
<name>A0A4Q7AH65_9GAMM</name>
<dbReference type="RefSeq" id="WP_130168310.1">
    <property type="nucleotide sequence ID" value="NZ_SGSQ01000008.1"/>
</dbReference>
<dbReference type="AlphaFoldDB" id="A0A4Q7AH65"/>
<gene>
    <name evidence="2" type="ORF">EXU28_06495</name>
</gene>
<proteinExistence type="predicted"/>
<evidence type="ECO:0000313" key="2">
    <source>
        <dbReference type="EMBL" id="RZG47214.1"/>
    </source>
</evidence>
<protein>
    <recommendedName>
        <fullName evidence="4">DUF4142 domain-containing protein</fullName>
    </recommendedName>
</protein>